<dbReference type="AlphaFoldDB" id="X1PZN2"/>
<accession>X1PZN2</accession>
<sequence length="67" mass="7372">MPDIETIKTEGPQAVIVEIRAGTGGQEACLFAGDLFRMYSKYGQSQGWQQKILDSHPTELGGFKEVI</sequence>
<name>X1PZN2_9ZZZZ</name>
<evidence type="ECO:0000313" key="3">
    <source>
        <dbReference type="EMBL" id="GAI36414.1"/>
    </source>
</evidence>
<dbReference type="Pfam" id="PF03462">
    <property type="entry name" value="PCRF"/>
    <property type="match status" value="1"/>
</dbReference>
<dbReference type="Gene3D" id="3.30.70.1660">
    <property type="match status" value="1"/>
</dbReference>
<feature type="non-terminal residue" evidence="3">
    <location>
        <position position="67"/>
    </location>
</feature>
<dbReference type="PANTHER" id="PTHR43804">
    <property type="entry name" value="LD18447P"/>
    <property type="match status" value="1"/>
</dbReference>
<dbReference type="InterPro" id="IPR045853">
    <property type="entry name" value="Pep_chain_release_fac_I_sf"/>
</dbReference>
<dbReference type="SUPFAM" id="SSF75620">
    <property type="entry name" value="Release factor"/>
    <property type="match status" value="1"/>
</dbReference>
<comment type="caution">
    <text evidence="3">The sequence shown here is derived from an EMBL/GenBank/DDBJ whole genome shotgun (WGS) entry which is preliminary data.</text>
</comment>
<dbReference type="EMBL" id="BARV01031327">
    <property type="protein sequence ID" value="GAI36414.1"/>
    <property type="molecule type" value="Genomic_DNA"/>
</dbReference>
<gene>
    <name evidence="3" type="ORF">S06H3_49593</name>
</gene>
<reference evidence="3" key="1">
    <citation type="journal article" date="2014" name="Front. Microbiol.">
        <title>High frequency of phylogenetically diverse reductive dehalogenase-homologous genes in deep subseafloor sedimentary metagenomes.</title>
        <authorList>
            <person name="Kawai M."/>
            <person name="Futagami T."/>
            <person name="Toyoda A."/>
            <person name="Takaki Y."/>
            <person name="Nishi S."/>
            <person name="Hori S."/>
            <person name="Arai W."/>
            <person name="Tsubouchi T."/>
            <person name="Morono Y."/>
            <person name="Uchiyama I."/>
            <person name="Ito T."/>
            <person name="Fujiyama A."/>
            <person name="Inagaki F."/>
            <person name="Takami H."/>
        </authorList>
    </citation>
    <scope>NUCLEOTIDE SEQUENCE</scope>
    <source>
        <strain evidence="3">Expedition CK06-06</strain>
    </source>
</reference>
<dbReference type="SMART" id="SM00937">
    <property type="entry name" value="PCRF"/>
    <property type="match status" value="1"/>
</dbReference>
<proteinExistence type="predicted"/>
<protein>
    <recommendedName>
        <fullName evidence="2">Peptide chain release factor domain-containing protein</fullName>
    </recommendedName>
</protein>
<dbReference type="PANTHER" id="PTHR43804:SF7">
    <property type="entry name" value="LD18447P"/>
    <property type="match status" value="1"/>
</dbReference>
<organism evidence="3">
    <name type="scientific">marine sediment metagenome</name>
    <dbReference type="NCBI Taxonomy" id="412755"/>
    <lineage>
        <taxon>unclassified sequences</taxon>
        <taxon>metagenomes</taxon>
        <taxon>ecological metagenomes</taxon>
    </lineage>
</organism>
<evidence type="ECO:0000259" key="2">
    <source>
        <dbReference type="SMART" id="SM00937"/>
    </source>
</evidence>
<dbReference type="GO" id="GO:0006415">
    <property type="term" value="P:translational termination"/>
    <property type="evidence" value="ECO:0007669"/>
    <property type="project" value="InterPro"/>
</dbReference>
<dbReference type="InterPro" id="IPR050057">
    <property type="entry name" value="Prokaryotic/Mito_RF"/>
</dbReference>
<evidence type="ECO:0000256" key="1">
    <source>
        <dbReference type="ARBA" id="ARBA00022481"/>
    </source>
</evidence>
<dbReference type="InterPro" id="IPR005139">
    <property type="entry name" value="PCRF"/>
</dbReference>
<feature type="domain" description="Peptide chain release factor" evidence="2">
    <location>
        <begin position="1"/>
        <end position="67"/>
    </location>
</feature>
<keyword evidence="1" id="KW-0488">Methylation</keyword>